<comment type="caution">
    <text evidence="2">The sequence shown here is derived from an EMBL/GenBank/DDBJ whole genome shotgun (WGS) entry which is preliminary data.</text>
</comment>
<dbReference type="Proteomes" id="UP000683360">
    <property type="component" value="Unassembled WGS sequence"/>
</dbReference>
<organism evidence="2 3">
    <name type="scientific">Mytilus edulis</name>
    <name type="common">Blue mussel</name>
    <dbReference type="NCBI Taxonomy" id="6550"/>
    <lineage>
        <taxon>Eukaryota</taxon>
        <taxon>Metazoa</taxon>
        <taxon>Spiralia</taxon>
        <taxon>Lophotrochozoa</taxon>
        <taxon>Mollusca</taxon>
        <taxon>Bivalvia</taxon>
        <taxon>Autobranchia</taxon>
        <taxon>Pteriomorphia</taxon>
        <taxon>Mytilida</taxon>
        <taxon>Mytiloidea</taxon>
        <taxon>Mytilidae</taxon>
        <taxon>Mytilinae</taxon>
        <taxon>Mytilus</taxon>
    </lineage>
</organism>
<feature type="compositionally biased region" description="Polar residues" evidence="1">
    <location>
        <begin position="556"/>
        <end position="573"/>
    </location>
</feature>
<dbReference type="AlphaFoldDB" id="A0A8S3Q2M9"/>
<proteinExistence type="predicted"/>
<evidence type="ECO:0000313" key="2">
    <source>
        <dbReference type="EMBL" id="CAG2190235.1"/>
    </source>
</evidence>
<gene>
    <name evidence="2" type="ORF">MEDL_5553</name>
</gene>
<dbReference type="EMBL" id="CAJPWZ010000320">
    <property type="protein sequence ID" value="CAG2190235.1"/>
    <property type="molecule type" value="Genomic_DNA"/>
</dbReference>
<feature type="region of interest" description="Disordered" evidence="1">
    <location>
        <begin position="556"/>
        <end position="575"/>
    </location>
</feature>
<protein>
    <submittedName>
        <fullName evidence="2">Uncharacterized protein</fullName>
    </submittedName>
</protein>
<name>A0A8S3Q2M9_MYTED</name>
<accession>A0A8S3Q2M9</accession>
<evidence type="ECO:0000313" key="3">
    <source>
        <dbReference type="Proteomes" id="UP000683360"/>
    </source>
</evidence>
<reference evidence="2" key="1">
    <citation type="submission" date="2021-03" db="EMBL/GenBank/DDBJ databases">
        <authorList>
            <person name="Bekaert M."/>
        </authorList>
    </citation>
    <scope>NUCLEOTIDE SEQUENCE</scope>
</reference>
<sequence length="628" mass="71981">MPCNSKICLSFSRAADITQEQMLHVQRSAYPSRATDITQEQMLHVQQDLLILKPDFSEQMPHVQQDDLLISIRTDATCKNSKEQMPHVQQDYPSRTTDICCQQDLLIRCHITDAKNRCHTARSAYPSKTTDFSQEQMPAHPSRTTDIRTDATCTARCLSFKSYLISHKNRCHVQQDLLMFQELLISHKNRCFMYSKICIYPLKATDITRTDATSRSAVFLELLILIRTDATCTARVQASIPSRATDISKNRCHMYSKICFPSRATGYLTRTDATCTARSAFLQELLIPRQEQMPHVQQDSLSRTTDISQEQMPHNYMYSKILITRTDLTRTDVQQDLLILQELLILTRTDATCTARSAYPSRTTDITQEQMPHVQQDLLMFLELLISHKNRCHITDATCTADLYPSRAKYHWNRCHMCSGSASSLGATDITQTDAMCNERSQLFLELLISQEQMPHEQQDLLISPRLLISHKVDATCAVDHLSTKNCSISQEQMPHNRCTCTARSAYVSRTTDFSQEQMPHEQQDLLILQELLILIRTTTARSAYLKSIDISQEDATSRSAYPSRATDTSQEQMPHASKICLSFKNTDIQEQMPHVQQAYVSRTTDFSQEQMPHVQQDLLMISHKNRY</sequence>
<keyword evidence="3" id="KW-1185">Reference proteome</keyword>
<evidence type="ECO:0000256" key="1">
    <source>
        <dbReference type="SAM" id="MobiDB-lite"/>
    </source>
</evidence>